<dbReference type="EMBL" id="CP000155">
    <property type="protein sequence ID" value="ABC32694.1"/>
    <property type="molecule type" value="Genomic_DNA"/>
</dbReference>
<dbReference type="STRING" id="349521.HCH_06044"/>
<organism evidence="3 4">
    <name type="scientific">Hahella chejuensis (strain KCTC 2396)</name>
    <dbReference type="NCBI Taxonomy" id="349521"/>
    <lineage>
        <taxon>Bacteria</taxon>
        <taxon>Pseudomonadati</taxon>
        <taxon>Pseudomonadota</taxon>
        <taxon>Gammaproteobacteria</taxon>
        <taxon>Oceanospirillales</taxon>
        <taxon>Hahellaceae</taxon>
        <taxon>Hahella</taxon>
    </lineage>
</organism>
<evidence type="ECO:0000313" key="2">
    <source>
        <dbReference type="EMBL" id="ABB69092.1"/>
    </source>
</evidence>
<dbReference type="Pfam" id="PF07484">
    <property type="entry name" value="Collar"/>
    <property type="match status" value="1"/>
</dbReference>
<keyword evidence="4" id="KW-1185">Reference proteome</keyword>
<proteinExistence type="predicted"/>
<dbReference type="AlphaFoldDB" id="Q2S9I0"/>
<dbReference type="EMBL" id="DQ266254">
    <property type="protein sequence ID" value="ABB69092.1"/>
    <property type="molecule type" value="Genomic_DNA"/>
</dbReference>
<dbReference type="RefSeq" id="WP_011399752.1">
    <property type="nucleotide sequence ID" value="NC_007645.1"/>
</dbReference>
<name>Q2S9I0_HAHCH</name>
<evidence type="ECO:0000313" key="4">
    <source>
        <dbReference type="Proteomes" id="UP000000238"/>
    </source>
</evidence>
<dbReference type="InterPro" id="IPR011083">
    <property type="entry name" value="Phage_tail_collar_dom"/>
</dbReference>
<feature type="domain" description="Phage tail collar" evidence="1">
    <location>
        <begin position="8"/>
        <end position="63"/>
    </location>
</feature>
<gene>
    <name evidence="3" type="ordered locus">HCH_06044</name>
</gene>
<dbReference type="SUPFAM" id="SSF88874">
    <property type="entry name" value="Receptor-binding domain of short tail fibre protein gp12"/>
    <property type="match status" value="1"/>
</dbReference>
<sequence length="176" mass="18834">MSLPFIAEIRIFGFNYPPRSWSFCSGQIIPIDENQALFALIGSIYGGDARVTMGLPNLQGRSPLHTGKGPGLTERQLADYGGLPEVELAAAQIPPHTHTLSAAKQAGTTSEPTGQLFAYQAGDVQPDYKQPPLGDLQAMSPGMLAYAGQSSMVENRQPFLGLSFCIALDGIFPPRN</sequence>
<reference evidence="3 4" key="1">
    <citation type="journal article" date="2005" name="Nucleic Acids Res.">
        <title>Genomic blueprint of Hahella chejuensis, a marine microbe producing an algicidal agent.</title>
        <authorList>
            <person name="Jeong H."/>
            <person name="Yim J.H."/>
            <person name="Lee C."/>
            <person name="Choi S.-H."/>
            <person name="Park Y.K."/>
            <person name="Yoon S.H."/>
            <person name="Hur C.-G."/>
            <person name="Kang H.-Y."/>
            <person name="Kim D."/>
            <person name="Lee H.H."/>
            <person name="Park K.H."/>
            <person name="Park S.-H."/>
            <person name="Park H.-S."/>
            <person name="Lee H.K."/>
            <person name="Oh T.K."/>
            <person name="Kim J.F."/>
        </authorList>
    </citation>
    <scope>NUCLEOTIDE SEQUENCE [LARGE SCALE GENOMIC DNA]</scope>
    <source>
        <strain evidence="3 4">KCTC 2396</strain>
    </source>
</reference>
<protein>
    <submittedName>
        <fullName evidence="3">Microcystin-dependent protein</fullName>
    </submittedName>
</protein>
<dbReference type="HOGENOM" id="CLU_087872_1_1_6"/>
<accession>Q2S9I0</accession>
<evidence type="ECO:0000259" key="1">
    <source>
        <dbReference type="Pfam" id="PF07484"/>
    </source>
</evidence>
<evidence type="ECO:0000313" key="3">
    <source>
        <dbReference type="EMBL" id="ABC32694.1"/>
    </source>
</evidence>
<dbReference type="Proteomes" id="UP000000238">
    <property type="component" value="Chromosome"/>
</dbReference>
<dbReference type="OrthoDB" id="9810174at2"/>
<dbReference type="eggNOG" id="COG4675">
    <property type="taxonomic scope" value="Bacteria"/>
</dbReference>
<reference evidence="2" key="2">
    <citation type="submission" date="2005-10" db="EMBL/GenBank/DDBJ databases">
        <title>Hahella chejuensis KCTC 2396 prodigiosin biosynthesis gene cluster.</title>
        <authorList>
            <person name="Kim J.F."/>
            <person name="Jeong H."/>
            <person name="Park Y."/>
            <person name="Kim D."/>
        </authorList>
    </citation>
    <scope>NUCLEOTIDE SEQUENCE</scope>
    <source>
        <strain evidence="2">KCTC 2396</strain>
    </source>
</reference>
<dbReference type="InterPro" id="IPR037053">
    <property type="entry name" value="Phage_tail_collar_dom_sf"/>
</dbReference>
<dbReference type="Gene3D" id="3.90.1340.10">
    <property type="entry name" value="Phage tail collar domain"/>
    <property type="match status" value="1"/>
</dbReference>
<dbReference type="KEGG" id="hch:HCH_06044"/>